<proteinExistence type="predicted"/>
<dbReference type="PANTHER" id="PTHR33087:SF38">
    <property type="entry name" value="OS10G0201600 PROTEIN"/>
    <property type="match status" value="1"/>
</dbReference>
<dbReference type="InterPro" id="IPR053253">
    <property type="entry name" value="Sex_diff_modulator"/>
</dbReference>
<keyword evidence="3" id="KW-1185">Reference proteome</keyword>
<protein>
    <recommendedName>
        <fullName evidence="4">DUF4283 domain-containing protein</fullName>
    </recommendedName>
</protein>
<organism evidence="2 3">
    <name type="scientific">Panicum miliaceum</name>
    <name type="common">Proso millet</name>
    <name type="synonym">Broomcorn millet</name>
    <dbReference type="NCBI Taxonomy" id="4540"/>
    <lineage>
        <taxon>Eukaryota</taxon>
        <taxon>Viridiplantae</taxon>
        <taxon>Streptophyta</taxon>
        <taxon>Embryophyta</taxon>
        <taxon>Tracheophyta</taxon>
        <taxon>Spermatophyta</taxon>
        <taxon>Magnoliopsida</taxon>
        <taxon>Liliopsida</taxon>
        <taxon>Poales</taxon>
        <taxon>Poaceae</taxon>
        <taxon>PACMAD clade</taxon>
        <taxon>Panicoideae</taxon>
        <taxon>Panicodae</taxon>
        <taxon>Paniceae</taxon>
        <taxon>Panicinae</taxon>
        <taxon>Panicum</taxon>
        <taxon>Panicum sect. Panicum</taxon>
    </lineage>
</organism>
<comment type="caution">
    <text evidence="2">The sequence shown here is derived from an EMBL/GenBank/DDBJ whole genome shotgun (WGS) entry which is preliminary data.</text>
</comment>
<dbReference type="AlphaFoldDB" id="A0A3L6SFP2"/>
<dbReference type="EMBL" id="PQIB02000005">
    <property type="protein sequence ID" value="RLN18922.1"/>
    <property type="molecule type" value="Genomic_DNA"/>
</dbReference>
<evidence type="ECO:0000313" key="2">
    <source>
        <dbReference type="EMBL" id="RLN18922.1"/>
    </source>
</evidence>
<feature type="region of interest" description="Disordered" evidence="1">
    <location>
        <begin position="289"/>
        <end position="320"/>
    </location>
</feature>
<dbReference type="PANTHER" id="PTHR33087">
    <property type="entry name" value="OS07G0539200 PROTEIN"/>
    <property type="match status" value="1"/>
</dbReference>
<evidence type="ECO:0008006" key="4">
    <source>
        <dbReference type="Google" id="ProtNLM"/>
    </source>
</evidence>
<name>A0A3L6SFP2_PANMI</name>
<reference evidence="3" key="1">
    <citation type="journal article" date="2019" name="Nat. Commun.">
        <title>The genome of broomcorn millet.</title>
        <authorList>
            <person name="Zou C."/>
            <person name="Miki D."/>
            <person name="Li D."/>
            <person name="Tang Q."/>
            <person name="Xiao L."/>
            <person name="Rajput S."/>
            <person name="Deng P."/>
            <person name="Jia W."/>
            <person name="Huang R."/>
            <person name="Zhang M."/>
            <person name="Sun Y."/>
            <person name="Hu J."/>
            <person name="Fu X."/>
            <person name="Schnable P.S."/>
            <person name="Li F."/>
            <person name="Zhang H."/>
            <person name="Feng B."/>
            <person name="Zhu X."/>
            <person name="Liu R."/>
            <person name="Schnable J.C."/>
            <person name="Zhu J.-K."/>
            <person name="Zhang H."/>
        </authorList>
    </citation>
    <scope>NUCLEOTIDE SEQUENCE [LARGE SCALE GENOMIC DNA]</scope>
</reference>
<evidence type="ECO:0000256" key="1">
    <source>
        <dbReference type="SAM" id="MobiDB-lite"/>
    </source>
</evidence>
<feature type="compositionally biased region" description="Low complexity" evidence="1">
    <location>
        <begin position="289"/>
        <end position="298"/>
    </location>
</feature>
<evidence type="ECO:0000313" key="3">
    <source>
        <dbReference type="Proteomes" id="UP000275267"/>
    </source>
</evidence>
<dbReference type="STRING" id="4540.A0A3L6SFP2"/>
<dbReference type="OrthoDB" id="696508at2759"/>
<dbReference type="Proteomes" id="UP000275267">
    <property type="component" value="Unassembled WGS sequence"/>
</dbReference>
<accession>A0A3L6SFP2</accession>
<sequence length="442" mass="49169">MDTAVVANLLRRGHSARIRFDGLLEFSFHGPHLLRAAFNLCRISGGSRFFAEGRSTSLATGPVFLQGHPSRSPPLAVPTIPHSAGLQHDEDALAATALVVLIVGTHPSLAPYQVRHFVQENYGVASCEFTLHHYWPEDYLIIFRNLADLQCVLDAPPLPRADMVLRFCRWNRLSMAEGESMRYRVLVKIRGIPAHAWSTTTAQIVLADAYATPELTPTTAAWADLRRFQVVVWCSDPDLIPNEAVIRIPECVDSLGDNVLFLRPQQIIHHDLPLLRYKIEIEILEIQDSNDSCSSDDSGTLPDHALTDSDDEDDYPRIHQNSRSHPLLRRTVFRTPGFGDGPGNSVDGGGPSSWASVDCTSLGGRSLPLCTLALACRWGNYLCTPSLYGLALVRRRDTAYPPLGGLPKVSWWCQAVVHHVMMWPSMLMLDALLWSMFRLLIP</sequence>
<gene>
    <name evidence="2" type="ORF">C2845_PM02G17040</name>
</gene>